<gene>
    <name evidence="1" type="ORF">P409_33520</name>
</gene>
<evidence type="ECO:0000313" key="2">
    <source>
        <dbReference type="Proteomes" id="UP000029995"/>
    </source>
</evidence>
<dbReference type="PROSITE" id="PS51257">
    <property type="entry name" value="PROKAR_LIPOPROTEIN"/>
    <property type="match status" value="1"/>
</dbReference>
<dbReference type="Proteomes" id="UP000029995">
    <property type="component" value="Unassembled WGS sequence"/>
</dbReference>
<dbReference type="EMBL" id="JANX01000880">
    <property type="protein sequence ID" value="KGM30362.1"/>
    <property type="molecule type" value="Genomic_DNA"/>
</dbReference>
<name>A0A0A0CZX4_9PROT</name>
<protein>
    <recommendedName>
        <fullName evidence="3">YMGG-like Gly-zipper domain-containing protein</fullName>
    </recommendedName>
</protein>
<accession>A0A0A0CZX4</accession>
<comment type="caution">
    <text evidence="1">The sequence shown here is derived from an EMBL/GenBank/DDBJ whole genome shotgun (WGS) entry which is preliminary data.</text>
</comment>
<proteinExistence type="predicted"/>
<evidence type="ECO:0008006" key="3">
    <source>
        <dbReference type="Google" id="ProtNLM"/>
    </source>
</evidence>
<dbReference type="AlphaFoldDB" id="A0A0A0CZX4"/>
<reference evidence="1 2" key="1">
    <citation type="submission" date="2014-01" db="EMBL/GenBank/DDBJ databases">
        <title>Genome sequence determination for a cystic fibrosis isolate, Inquilinus limosus.</title>
        <authorList>
            <person name="Pino M."/>
            <person name="Di Conza J."/>
            <person name="Gutkind G."/>
        </authorList>
    </citation>
    <scope>NUCLEOTIDE SEQUENCE [LARGE SCALE GENOMIC DNA]</scope>
    <source>
        <strain evidence="1 2">MP06</strain>
    </source>
</reference>
<organism evidence="1 2">
    <name type="scientific">Inquilinus limosus MP06</name>
    <dbReference type="NCBI Taxonomy" id="1398085"/>
    <lineage>
        <taxon>Bacteria</taxon>
        <taxon>Pseudomonadati</taxon>
        <taxon>Pseudomonadota</taxon>
        <taxon>Alphaproteobacteria</taxon>
        <taxon>Rhodospirillales</taxon>
        <taxon>Rhodospirillaceae</taxon>
        <taxon>Inquilinus</taxon>
    </lineage>
</organism>
<evidence type="ECO:0000313" key="1">
    <source>
        <dbReference type="EMBL" id="KGM30362.1"/>
    </source>
</evidence>
<sequence length="77" mass="6930">MFKPTMIVLAAALALAACGRDTGGRALSGGLLGAGAGAGISALTGGNAATGALIGGAVGAVGGAATSCRTINLGGRC</sequence>